<organism evidence="1">
    <name type="scientific">uncultured Desulfovibrio sp</name>
    <dbReference type="NCBI Taxonomy" id="167968"/>
    <lineage>
        <taxon>Bacteria</taxon>
        <taxon>Pseudomonadati</taxon>
        <taxon>Thermodesulfobacteriota</taxon>
        <taxon>Desulfovibrionia</taxon>
        <taxon>Desulfovibrionales</taxon>
        <taxon>Desulfovibrionaceae</taxon>
        <taxon>Desulfovibrio</taxon>
        <taxon>environmental samples</taxon>
    </lineage>
</organism>
<dbReference type="AlphaFoldDB" id="A0A212L6D1"/>
<gene>
    <name evidence="1" type="ORF">KL86DES1_20906</name>
</gene>
<protein>
    <submittedName>
        <fullName evidence="1">Uncharacterized protein</fullName>
    </submittedName>
</protein>
<evidence type="ECO:0000313" key="1">
    <source>
        <dbReference type="EMBL" id="SCM72899.1"/>
    </source>
</evidence>
<sequence>MAHPGPVFSRVALQLAMRQTAD</sequence>
<dbReference type="EMBL" id="FMJC01000002">
    <property type="protein sequence ID" value="SCM72899.1"/>
    <property type="molecule type" value="Genomic_DNA"/>
</dbReference>
<proteinExistence type="predicted"/>
<accession>A0A212L6D1</accession>
<name>A0A212L6D1_9BACT</name>
<reference evidence="1" key="1">
    <citation type="submission" date="2016-08" db="EMBL/GenBank/DDBJ databases">
        <authorList>
            <person name="Seilhamer J.J."/>
        </authorList>
    </citation>
    <scope>NUCLEOTIDE SEQUENCE</scope>
    <source>
        <strain evidence="1">86-1</strain>
    </source>
</reference>